<reference evidence="1" key="1">
    <citation type="journal article" date="2012" name="Nat. Biotechnol.">
        <title>Reference genome sequence of the model plant Setaria.</title>
        <authorList>
            <person name="Bennetzen J.L."/>
            <person name="Schmutz J."/>
            <person name="Wang H."/>
            <person name="Percifield R."/>
            <person name="Hawkins J."/>
            <person name="Pontaroli A.C."/>
            <person name="Estep M."/>
            <person name="Feng L."/>
            <person name="Vaughn J.N."/>
            <person name="Grimwood J."/>
            <person name="Jenkins J."/>
            <person name="Barry K."/>
            <person name="Lindquist E."/>
            <person name="Hellsten U."/>
            <person name="Deshpande S."/>
            <person name="Wang X."/>
            <person name="Wu X."/>
            <person name="Mitros T."/>
            <person name="Triplett J."/>
            <person name="Yang X."/>
            <person name="Ye C.Y."/>
            <person name="Mauro-Herrera M."/>
            <person name="Wang L."/>
            <person name="Li P."/>
            <person name="Sharma M."/>
            <person name="Sharma R."/>
            <person name="Ronald P.C."/>
            <person name="Panaud O."/>
            <person name="Kellogg E.A."/>
            <person name="Brutnell T.P."/>
            <person name="Doust A.N."/>
            <person name="Tuskan G.A."/>
            <person name="Rokhsar D."/>
            <person name="Devos K.M."/>
        </authorList>
    </citation>
    <scope>NUCLEOTIDE SEQUENCE [LARGE SCALE GENOMIC DNA]</scope>
    <source>
        <strain evidence="1">Yugu1</strain>
    </source>
</reference>
<protein>
    <submittedName>
        <fullName evidence="1">Uncharacterized protein</fullName>
    </submittedName>
</protein>
<name>A0A368SIN8_SETIT</name>
<organism evidence="1">
    <name type="scientific">Setaria italica</name>
    <name type="common">Foxtail millet</name>
    <name type="synonym">Panicum italicum</name>
    <dbReference type="NCBI Taxonomy" id="4555"/>
    <lineage>
        <taxon>Eukaryota</taxon>
        <taxon>Viridiplantae</taxon>
        <taxon>Streptophyta</taxon>
        <taxon>Embryophyta</taxon>
        <taxon>Tracheophyta</taxon>
        <taxon>Spermatophyta</taxon>
        <taxon>Magnoliopsida</taxon>
        <taxon>Liliopsida</taxon>
        <taxon>Poales</taxon>
        <taxon>Poaceae</taxon>
        <taxon>PACMAD clade</taxon>
        <taxon>Panicoideae</taxon>
        <taxon>Panicodae</taxon>
        <taxon>Paniceae</taxon>
        <taxon>Cenchrinae</taxon>
        <taxon>Setaria</taxon>
    </lineage>
</organism>
<dbReference type="AlphaFoldDB" id="A0A368SIN8"/>
<accession>A0A368SIN8</accession>
<gene>
    <name evidence="1" type="ORF">SETIT_9G199400v2</name>
</gene>
<proteinExistence type="predicted"/>
<dbReference type="EMBL" id="CM003536">
    <property type="protein sequence ID" value="RCV42224.1"/>
    <property type="molecule type" value="Genomic_DNA"/>
</dbReference>
<sequence>MGSMEAVGVLLDNSDEPRVRDEARRALALLGATVPCSLPGGVVWSCICALLDSCCAFLRA</sequence>
<evidence type="ECO:0000313" key="1">
    <source>
        <dbReference type="EMBL" id="RCV42224.1"/>
    </source>
</evidence>
<reference evidence="1" key="2">
    <citation type="submission" date="2015-07" db="EMBL/GenBank/DDBJ databases">
        <authorList>
            <person name="Noorani M."/>
        </authorList>
    </citation>
    <scope>NUCLEOTIDE SEQUENCE</scope>
    <source>
        <strain evidence="1">Yugu1</strain>
    </source>
</reference>